<dbReference type="InterPro" id="IPR042099">
    <property type="entry name" value="ANL_N_sf"/>
</dbReference>
<comment type="caution">
    <text evidence="3">The sequence shown here is derived from an EMBL/GenBank/DDBJ whole genome shotgun (WGS) entry which is preliminary data.</text>
</comment>
<dbReference type="Proteomes" id="UP000799776">
    <property type="component" value="Unassembled WGS sequence"/>
</dbReference>
<reference evidence="3" key="1">
    <citation type="journal article" date="2020" name="Stud. Mycol.">
        <title>101 Dothideomycetes genomes: a test case for predicting lifestyles and emergence of pathogens.</title>
        <authorList>
            <person name="Haridas S."/>
            <person name="Albert R."/>
            <person name="Binder M."/>
            <person name="Bloem J."/>
            <person name="Labutti K."/>
            <person name="Salamov A."/>
            <person name="Andreopoulos B."/>
            <person name="Baker S."/>
            <person name="Barry K."/>
            <person name="Bills G."/>
            <person name="Bluhm B."/>
            <person name="Cannon C."/>
            <person name="Castanera R."/>
            <person name="Culley D."/>
            <person name="Daum C."/>
            <person name="Ezra D."/>
            <person name="Gonzalez J."/>
            <person name="Henrissat B."/>
            <person name="Kuo A."/>
            <person name="Liang C."/>
            <person name="Lipzen A."/>
            <person name="Lutzoni F."/>
            <person name="Magnuson J."/>
            <person name="Mondo S."/>
            <person name="Nolan M."/>
            <person name="Ohm R."/>
            <person name="Pangilinan J."/>
            <person name="Park H.-J."/>
            <person name="Ramirez L."/>
            <person name="Alfaro M."/>
            <person name="Sun H."/>
            <person name="Tritt A."/>
            <person name="Yoshinaga Y."/>
            <person name="Zwiers L.-H."/>
            <person name="Turgeon B."/>
            <person name="Goodwin S."/>
            <person name="Spatafora J."/>
            <person name="Crous P."/>
            <person name="Grigoriev I."/>
        </authorList>
    </citation>
    <scope>NUCLEOTIDE SEQUENCE</scope>
    <source>
        <strain evidence="3">CBS 121410</strain>
    </source>
</reference>
<dbReference type="InterPro" id="IPR020845">
    <property type="entry name" value="AMP-binding_CS"/>
</dbReference>
<accession>A0A9P4LX54</accession>
<proteinExistence type="predicted"/>
<dbReference type="Pfam" id="PF00501">
    <property type="entry name" value="AMP-binding"/>
    <property type="match status" value="1"/>
</dbReference>
<dbReference type="OrthoDB" id="6509636at2759"/>
<dbReference type="InterPro" id="IPR000873">
    <property type="entry name" value="AMP-dep_synth/lig_dom"/>
</dbReference>
<dbReference type="InterPro" id="IPR045851">
    <property type="entry name" value="AMP-bd_C_sf"/>
</dbReference>
<gene>
    <name evidence="3" type="ORF">K490DRAFT_48710</name>
</gene>
<feature type="domain" description="AMP-dependent synthetase/ligase" evidence="1">
    <location>
        <begin position="34"/>
        <end position="401"/>
    </location>
</feature>
<evidence type="ECO:0000313" key="4">
    <source>
        <dbReference type="Proteomes" id="UP000799776"/>
    </source>
</evidence>
<evidence type="ECO:0000313" key="3">
    <source>
        <dbReference type="EMBL" id="KAF2084658.1"/>
    </source>
</evidence>
<dbReference type="InterPro" id="IPR025110">
    <property type="entry name" value="AMP-bd_C"/>
</dbReference>
<keyword evidence="4" id="KW-1185">Reference proteome</keyword>
<dbReference type="PROSITE" id="PS00455">
    <property type="entry name" value="AMP_BINDING"/>
    <property type="match status" value="1"/>
</dbReference>
<dbReference type="Pfam" id="PF13193">
    <property type="entry name" value="AMP-binding_C"/>
    <property type="match status" value="1"/>
</dbReference>
<dbReference type="PANTHER" id="PTHR24096:SF194">
    <property type="entry name" value="AMP-DEPENDENT SYNTHETASE_LIGASE DOMAIN-CONTAINING PROTEIN"/>
    <property type="match status" value="1"/>
</dbReference>
<sequence>MPQRSPFQIDIPATDILTYLFPPHAEPSDQPIWIDAEVPERALSPKQLLHWVKRLGLGLQNLDLRPGDVVMVYSANHIFVPVAYTAIAGAGFIFSGTNPAYGVAETVYQIENTSAKAIFVEPTLLHVLLQAASKTDFPTDRIWLFSDIECQTTNSIKDWRTMLASSADAGNWHWRHLNAEQSRTTTAVLNYSSGTTGLPKGVMISHQNVIANVVQSIHMRDLEQPYDPSNRPQERWLGFLPLYHAYGQLWSISAACKTLSPCYFMRTFSYERFLANIERHRVTHIQTAPPILVMLAKRPETARYDLSSLQNILCGAAPLSKELQNEVSARCGLKVVQTWGMTEVTCSSLHVPGGRDDRSGSVGFIDPNAEMKLITDEGKEAKVGERGEIHVRGPNVCLGYWRNGQATKETFDEEGFLRTGDVAIRNEEGWYWIVDRKKELIKVKGFQVAPAELEAVLLENENIGDAAVVALHHGELPRAYVVLKEAAKGKVSENDIVSWTAKRVARHKQLLGGVMFVDEVPKSPSGKIQRKIMKEWAARDAKEVTAAPIQAKL</sequence>
<feature type="domain" description="AMP-binding enzyme C-terminal" evidence="2">
    <location>
        <begin position="452"/>
        <end position="527"/>
    </location>
</feature>
<protein>
    <submittedName>
        <fullName evidence="3">4-coumarate-CoA ligase</fullName>
    </submittedName>
</protein>
<organism evidence="3 4">
    <name type="scientific">Saccharata proteae CBS 121410</name>
    <dbReference type="NCBI Taxonomy" id="1314787"/>
    <lineage>
        <taxon>Eukaryota</taxon>
        <taxon>Fungi</taxon>
        <taxon>Dikarya</taxon>
        <taxon>Ascomycota</taxon>
        <taxon>Pezizomycotina</taxon>
        <taxon>Dothideomycetes</taxon>
        <taxon>Dothideomycetes incertae sedis</taxon>
        <taxon>Botryosphaeriales</taxon>
        <taxon>Saccharataceae</taxon>
        <taxon>Saccharata</taxon>
    </lineage>
</organism>
<evidence type="ECO:0000259" key="1">
    <source>
        <dbReference type="Pfam" id="PF00501"/>
    </source>
</evidence>
<dbReference type="Gene3D" id="3.40.50.12780">
    <property type="entry name" value="N-terminal domain of ligase-like"/>
    <property type="match status" value="1"/>
</dbReference>
<dbReference type="GO" id="GO:0016405">
    <property type="term" value="F:CoA-ligase activity"/>
    <property type="evidence" value="ECO:0007669"/>
    <property type="project" value="TreeGrafter"/>
</dbReference>
<dbReference type="Gene3D" id="3.30.300.30">
    <property type="match status" value="1"/>
</dbReference>
<evidence type="ECO:0000259" key="2">
    <source>
        <dbReference type="Pfam" id="PF13193"/>
    </source>
</evidence>
<name>A0A9P4LX54_9PEZI</name>
<keyword evidence="3" id="KW-0436">Ligase</keyword>
<dbReference type="CDD" id="cd05911">
    <property type="entry name" value="Firefly_Luc_like"/>
    <property type="match status" value="1"/>
</dbReference>
<dbReference type="SUPFAM" id="SSF56801">
    <property type="entry name" value="Acetyl-CoA synthetase-like"/>
    <property type="match status" value="1"/>
</dbReference>
<dbReference type="AlphaFoldDB" id="A0A9P4LX54"/>
<dbReference type="EMBL" id="ML978739">
    <property type="protein sequence ID" value="KAF2084658.1"/>
    <property type="molecule type" value="Genomic_DNA"/>
</dbReference>
<dbReference type="PANTHER" id="PTHR24096">
    <property type="entry name" value="LONG-CHAIN-FATTY-ACID--COA LIGASE"/>
    <property type="match status" value="1"/>
</dbReference>